<keyword evidence="3" id="KW-1185">Reference proteome</keyword>
<name>A0A3M7PRQ5_BRAPC</name>
<evidence type="ECO:0000256" key="1">
    <source>
        <dbReference type="SAM" id="MobiDB-lite"/>
    </source>
</evidence>
<evidence type="ECO:0000313" key="3">
    <source>
        <dbReference type="Proteomes" id="UP000276133"/>
    </source>
</evidence>
<dbReference type="SUPFAM" id="SSF56672">
    <property type="entry name" value="DNA/RNA polymerases"/>
    <property type="match status" value="1"/>
</dbReference>
<organism evidence="2 3">
    <name type="scientific">Brachionus plicatilis</name>
    <name type="common">Marine rotifer</name>
    <name type="synonym">Brachionus muelleri</name>
    <dbReference type="NCBI Taxonomy" id="10195"/>
    <lineage>
        <taxon>Eukaryota</taxon>
        <taxon>Metazoa</taxon>
        <taxon>Spiralia</taxon>
        <taxon>Gnathifera</taxon>
        <taxon>Rotifera</taxon>
        <taxon>Eurotatoria</taxon>
        <taxon>Monogononta</taxon>
        <taxon>Pseudotrocha</taxon>
        <taxon>Ploima</taxon>
        <taxon>Brachionidae</taxon>
        <taxon>Brachionus</taxon>
    </lineage>
</organism>
<proteinExistence type="predicted"/>
<evidence type="ECO:0008006" key="4">
    <source>
        <dbReference type="Google" id="ProtNLM"/>
    </source>
</evidence>
<dbReference type="Gene3D" id="3.30.70.270">
    <property type="match status" value="1"/>
</dbReference>
<feature type="compositionally biased region" description="Low complexity" evidence="1">
    <location>
        <begin position="328"/>
        <end position="351"/>
    </location>
</feature>
<dbReference type="InterPro" id="IPR043128">
    <property type="entry name" value="Rev_trsase/Diguanyl_cyclase"/>
</dbReference>
<feature type="compositionally biased region" description="Polar residues" evidence="1">
    <location>
        <begin position="9"/>
        <end position="19"/>
    </location>
</feature>
<evidence type="ECO:0000313" key="2">
    <source>
        <dbReference type="EMBL" id="RNA01740.1"/>
    </source>
</evidence>
<protein>
    <recommendedName>
        <fullName evidence="4">Reverse transcriptase domain-containing protein</fullName>
    </recommendedName>
</protein>
<dbReference type="AlphaFoldDB" id="A0A3M7PRQ5"/>
<reference evidence="2 3" key="1">
    <citation type="journal article" date="2018" name="Sci. Rep.">
        <title>Genomic signatures of local adaptation to the degree of environmental predictability in rotifers.</title>
        <authorList>
            <person name="Franch-Gras L."/>
            <person name="Hahn C."/>
            <person name="Garcia-Roger E.M."/>
            <person name="Carmona M.J."/>
            <person name="Serra M."/>
            <person name="Gomez A."/>
        </authorList>
    </citation>
    <scope>NUCLEOTIDE SEQUENCE [LARGE SCALE GENOMIC DNA]</scope>
    <source>
        <strain evidence="2">HYR1</strain>
    </source>
</reference>
<gene>
    <name evidence="2" type="ORF">BpHYR1_000672</name>
</gene>
<dbReference type="Proteomes" id="UP000276133">
    <property type="component" value="Unassembled WGS sequence"/>
</dbReference>
<feature type="compositionally biased region" description="Acidic residues" evidence="1">
    <location>
        <begin position="303"/>
        <end position="315"/>
    </location>
</feature>
<accession>A0A3M7PRQ5</accession>
<sequence length="539" mass="61428">MDRFGKASMNAQNSQTIEHSSAVEIRKSKITRERRLRLGYELKAKGITNYISETSCIEKKQTIRELAVGMAEMRTGMQQLFERTDILANTKGTPMTTMSTATSSGYGSSKMEPQVSSLITTGQLNYGVMAQDLRARLAAKDCKHFKARDYHELDTLLEVYNSVGYLPEPAVTKLRNRIHLFFVVSKAGWEKALRFFEERELVNHAGYIPQRDAAGGLPHVLEAERIDLRERAQAQRAECDFREMARLPPGVRKDLLTNILQPTTDHPKRIHRWEFGRPVTRKYFWDDQTNKYFFVESGGYEDIPEESEEDLENQDPEQQGTGDDPEEAASGSSSEATTPTTTDPSQLSSPSNDMSIRFFPIKLATGEEPVRIEVDSYFNPATSIQQFNKIFPVLKALFRKLKNGLRIWTKGGCARTQGYRHKIAASDKKRDLVISSLLRAKIIEPVPLKKVPRFCGTFFLVRRPGSKVRPIADFSSLTKCIEAPKFALKSLYQVATDTQWPRHLWYVKLDFKQAFFNVELHPKSKFVTTFGYAQSPKKR</sequence>
<feature type="region of interest" description="Disordered" evidence="1">
    <location>
        <begin position="303"/>
        <end position="353"/>
    </location>
</feature>
<dbReference type="Gene3D" id="3.10.10.10">
    <property type="entry name" value="HIV Type 1 Reverse Transcriptase, subunit A, domain 1"/>
    <property type="match status" value="1"/>
</dbReference>
<dbReference type="OrthoDB" id="10240157at2759"/>
<dbReference type="EMBL" id="REGN01009190">
    <property type="protein sequence ID" value="RNA01740.1"/>
    <property type="molecule type" value="Genomic_DNA"/>
</dbReference>
<dbReference type="InterPro" id="IPR043502">
    <property type="entry name" value="DNA/RNA_pol_sf"/>
</dbReference>
<comment type="caution">
    <text evidence="2">The sequence shown here is derived from an EMBL/GenBank/DDBJ whole genome shotgun (WGS) entry which is preliminary data.</text>
</comment>
<feature type="region of interest" description="Disordered" evidence="1">
    <location>
        <begin position="1"/>
        <end position="20"/>
    </location>
</feature>